<dbReference type="PANTHER" id="PTHR12149">
    <property type="entry name" value="FRUCTOSAMINE 3 KINASE-RELATED PROTEIN"/>
    <property type="match status" value="1"/>
</dbReference>
<sequence>MPTQLHIPQSKEGILADVEGDFPLDLAVFNGVPIGSRILNAESYGDSEWNQTGRVTVEFPDGDVKRFFLKLAIDGNGRQLCRGEFTAISIINALIPGLVPRAVAWGQYTFSPPVTFFFIEDFHDLDMSLPNPKQMAQRVVQLHSLGSPNAKFGFEVPTFDGIAPHPAGWETSWRAYFTKISKKAVVTDAASNGIWPQLSKAAELMLEHIVPALLDPLQEGSNAIKPRLIHGDLWGGNIGTDKETGGIVFLDVSSFYGHNELDLGMWRRYGAQNLGQLYLDEYKRIFPPSEPQDGFDDRNGLYSMKFDLNASAGKPAAKSRNTALNNMLFLIEKHIKTDIDLGLPKYDPHKDPSARSGPEDGLEQHAISH</sequence>
<evidence type="ECO:0000256" key="2">
    <source>
        <dbReference type="ARBA" id="ARBA00048655"/>
    </source>
</evidence>
<dbReference type="EMBL" id="FJUX01000006">
    <property type="protein sequence ID" value="CZS90904.1"/>
    <property type="molecule type" value="Genomic_DNA"/>
</dbReference>
<gene>
    <name evidence="4" type="ORF">RAG0_01782</name>
</gene>
<dbReference type="EC" id="2.7.1.172" evidence="1"/>
<name>A0A1E1K2Z1_9HELO</name>
<dbReference type="Proteomes" id="UP000178912">
    <property type="component" value="Unassembled WGS sequence"/>
</dbReference>
<evidence type="ECO:0000313" key="5">
    <source>
        <dbReference type="Proteomes" id="UP000178912"/>
    </source>
</evidence>
<dbReference type="InterPro" id="IPR011009">
    <property type="entry name" value="Kinase-like_dom_sf"/>
</dbReference>
<dbReference type="SUPFAM" id="SSF56112">
    <property type="entry name" value="Protein kinase-like (PK-like)"/>
    <property type="match status" value="1"/>
</dbReference>
<keyword evidence="5" id="KW-1185">Reference proteome</keyword>
<dbReference type="GO" id="GO:0102193">
    <property type="term" value="F:protein-ribulosamine 3-kinase activity"/>
    <property type="evidence" value="ECO:0007669"/>
    <property type="project" value="UniProtKB-EC"/>
</dbReference>
<organism evidence="4 5">
    <name type="scientific">Rhynchosporium agropyri</name>
    <dbReference type="NCBI Taxonomy" id="914238"/>
    <lineage>
        <taxon>Eukaryota</taxon>
        <taxon>Fungi</taxon>
        <taxon>Dikarya</taxon>
        <taxon>Ascomycota</taxon>
        <taxon>Pezizomycotina</taxon>
        <taxon>Leotiomycetes</taxon>
        <taxon>Helotiales</taxon>
        <taxon>Ploettnerulaceae</taxon>
        <taxon>Rhynchosporium</taxon>
    </lineage>
</organism>
<dbReference type="Pfam" id="PF03881">
    <property type="entry name" value="Fructosamin_kin"/>
    <property type="match status" value="1"/>
</dbReference>
<evidence type="ECO:0000256" key="1">
    <source>
        <dbReference type="ARBA" id="ARBA00011961"/>
    </source>
</evidence>
<evidence type="ECO:0000313" key="4">
    <source>
        <dbReference type="EMBL" id="CZS90904.1"/>
    </source>
</evidence>
<dbReference type="PANTHER" id="PTHR12149:SF8">
    <property type="entry name" value="PROTEIN-RIBULOSAMINE 3-KINASE"/>
    <property type="match status" value="1"/>
</dbReference>
<comment type="catalytic activity">
    <reaction evidence="2">
        <text>N(6)-D-ribulosyl-L-lysyl-[protein] + ATP = N(6)-(3-O-phospho-D-ribulosyl)-L-lysyl-[protein] + ADP + H(+)</text>
        <dbReference type="Rhea" id="RHEA:48432"/>
        <dbReference type="Rhea" id="RHEA-COMP:12103"/>
        <dbReference type="Rhea" id="RHEA-COMP:12104"/>
        <dbReference type="ChEBI" id="CHEBI:15378"/>
        <dbReference type="ChEBI" id="CHEBI:30616"/>
        <dbReference type="ChEBI" id="CHEBI:90418"/>
        <dbReference type="ChEBI" id="CHEBI:90420"/>
        <dbReference type="ChEBI" id="CHEBI:456216"/>
        <dbReference type="EC" id="2.7.1.172"/>
    </reaction>
    <physiologicalReaction direction="left-to-right" evidence="2">
        <dbReference type="Rhea" id="RHEA:48433"/>
    </physiologicalReaction>
</comment>
<reference evidence="5" key="1">
    <citation type="submission" date="2016-03" db="EMBL/GenBank/DDBJ databases">
        <authorList>
            <person name="Guldener U."/>
        </authorList>
    </citation>
    <scope>NUCLEOTIDE SEQUENCE [LARGE SCALE GENOMIC DNA]</scope>
    <source>
        <strain evidence="5">04CH-RAC-A.6.1</strain>
    </source>
</reference>
<feature type="region of interest" description="Disordered" evidence="3">
    <location>
        <begin position="343"/>
        <end position="369"/>
    </location>
</feature>
<evidence type="ECO:0000256" key="3">
    <source>
        <dbReference type="SAM" id="MobiDB-lite"/>
    </source>
</evidence>
<dbReference type="AlphaFoldDB" id="A0A1E1K2Z1"/>
<accession>A0A1E1K2Z1</accession>
<dbReference type="InterPro" id="IPR016477">
    <property type="entry name" value="Fructo-/Ketosamine-3-kinase"/>
</dbReference>
<proteinExistence type="predicted"/>
<protein>
    <recommendedName>
        <fullName evidence="1">protein-ribulosamine 3-kinase</fullName>
        <ecNumber evidence="1">2.7.1.172</ecNumber>
    </recommendedName>
</protein>
<dbReference type="OrthoDB" id="5772781at2759"/>
<dbReference type="Gene3D" id="3.90.1200.10">
    <property type="match status" value="1"/>
</dbReference>